<dbReference type="Gene3D" id="6.10.190.10">
    <property type="match status" value="1"/>
</dbReference>
<dbReference type="Proteomes" id="UP000068832">
    <property type="component" value="Chromosome"/>
</dbReference>
<dbReference type="GeneID" id="91755969"/>
<evidence type="ECO:0000313" key="19">
    <source>
        <dbReference type="Proteomes" id="UP000062475"/>
    </source>
</evidence>
<dbReference type="InterPro" id="IPR006249">
    <property type="entry name" value="Aconitase/IRP2"/>
</dbReference>
<dbReference type="InterPro" id="IPR015928">
    <property type="entry name" value="Aconitase/3IPM_dehydase_swvl"/>
</dbReference>
<organism evidence="9 15">
    <name type="scientific">Metallosphaera sedula</name>
    <dbReference type="NCBI Taxonomy" id="43687"/>
    <lineage>
        <taxon>Archaea</taxon>
        <taxon>Thermoproteota</taxon>
        <taxon>Thermoprotei</taxon>
        <taxon>Sulfolobales</taxon>
        <taxon>Sulfolobaceae</taxon>
        <taxon>Metallosphaera</taxon>
    </lineage>
</organism>
<evidence type="ECO:0000313" key="20">
    <source>
        <dbReference type="Proteomes" id="UP000068832"/>
    </source>
</evidence>
<comment type="cofactor">
    <cofactor evidence="1">
        <name>[4Fe-4S] cluster</name>
        <dbReference type="ChEBI" id="CHEBI:49883"/>
    </cofactor>
</comment>
<dbReference type="Proteomes" id="UP000062398">
    <property type="component" value="Chromosome"/>
</dbReference>
<dbReference type="InterPro" id="IPR001030">
    <property type="entry name" value="Acoase/IPM_deHydtase_lsu_aba"/>
</dbReference>
<reference evidence="14 16" key="3">
    <citation type="submission" date="2015-07" db="EMBL/GenBank/DDBJ databases">
        <title>Physiological, transcriptional responses and genome re-sequencing of acid resistant extremely thermoacidophilic Metallosphaera sedula SARC-M1.</title>
        <authorList>
            <person name="Ai C."/>
            <person name="McCarthy S."/>
            <person name="Eckrich V."/>
            <person name="Rudrappa D."/>
            <person name="Qiu G."/>
            <person name="Blum P."/>
        </authorList>
    </citation>
    <scope>NUCLEOTIDE SEQUENCE [LARGE SCALE GENOMIC DNA]</scope>
    <source>
        <strain evidence="14 16">SARC-M1</strain>
    </source>
</reference>
<evidence type="ECO:0000313" key="11">
    <source>
        <dbReference type="EMBL" id="AKV76705.1"/>
    </source>
</evidence>
<feature type="domain" description="Aconitase/3-isopropylmalate dehydratase large subunit alpha/beta/alpha" evidence="7">
    <location>
        <begin position="61"/>
        <end position="523"/>
    </location>
</feature>
<keyword evidence="4" id="KW-0408">Iron</keyword>
<dbReference type="InterPro" id="IPR000573">
    <property type="entry name" value="AconitaseA/IPMdHydase_ssu_swvl"/>
</dbReference>
<evidence type="ECO:0000256" key="2">
    <source>
        <dbReference type="ARBA" id="ARBA00007185"/>
    </source>
</evidence>
<evidence type="ECO:0000256" key="5">
    <source>
        <dbReference type="ARBA" id="ARBA00023014"/>
    </source>
</evidence>
<dbReference type="PROSITE" id="PS00450">
    <property type="entry name" value="ACONITASE_1"/>
    <property type="match status" value="1"/>
</dbReference>
<evidence type="ECO:0000256" key="6">
    <source>
        <dbReference type="ARBA" id="ARBA00023239"/>
    </source>
</evidence>
<keyword evidence="3" id="KW-0479">Metal-binding</keyword>
<name>A0A088E6L6_9CREN</name>
<evidence type="ECO:0000259" key="8">
    <source>
        <dbReference type="Pfam" id="PF00694"/>
    </source>
</evidence>
<proteinExistence type="inferred from homology"/>
<sequence length="840" mass="92939">MKIEKSKIGNAYYYPLSQLKEMGFNVEKYPYSIKILIENVLRNLDGEKITEEDLEVIAGWKTGKDFAFSPTRVIMQDYTGVPLLVDLAAMRSELQRRGKDPSRVNPRLPSDLVIDHSVQVDYFGTEYSLSLNMKTEFERNKERYKFLKWAQGAFSNLRIVPPGNGIIHQVNLEFLSKVVDLREHNGVLTAFPEIVIGTDSHTTMADGIGVLAWGVGGLEAEAVMLGEPYYMTVPEVVGVRLTGEVREGVTPTDVVLYITETLRRKGVVGKFVEFFGPALSHLSVPDRATIGNMAPEYGATVGYFPIDEATLNYLRATDRDAEIVGEYAKAQGIFYGIEPNYSEMVNINLSDVEPSLAGPRNPDERVPLKKMAEIKTGNKRGKKIADGSVVLASITSCTNTSNPTVMLGAGILARKAVAMGLRSMNYVKTSMAPGSPIVVKYLNEAGLTPYLEALGFHVVGFGCTTCIGNAGPLPSDVEEDLKQGIEGYAVISGNRNFEGRINPLLKGTYLASPILVVAYALAGRININFETEPVGVDPNGRPVFLRDIWPTMKEISSYITLALNPKFYSEQKGRIFEGDENWKLLPVEGGLTFAWDPKSTYIVEPPWFKESSEFKEIRNARILMVLGDKVTTDHISPAGPIAKDSDAAKYLEERGTKELNTYGARRGNHEVMLRGGFANPKVKNLLVNKEGGFTVHYPDGTVDTVYRVAMRYKSEGVPLVIFAGKQYGTGSSRDWAAKVTALLGVKAVIAESFERIHRSNLVAMGVIPIEADWKSLNLKGNEVVDVELDEMKPRTTVTIKIRGESERTIKGIARIDTRTELEYVKHGNILNYVFKRLVQD</sequence>
<dbReference type="GO" id="GO:0046872">
    <property type="term" value="F:metal ion binding"/>
    <property type="evidence" value="ECO:0007669"/>
    <property type="project" value="UniProtKB-KW"/>
</dbReference>
<evidence type="ECO:0000313" key="13">
    <source>
        <dbReference type="EMBL" id="AKV81201.1"/>
    </source>
</evidence>
<dbReference type="NCBIfam" id="NF006757">
    <property type="entry name" value="PRK09277.1"/>
    <property type="match status" value="1"/>
</dbReference>
<keyword evidence="6 9" id="KW-0456">Lyase</keyword>
<evidence type="ECO:0000313" key="15">
    <source>
        <dbReference type="Proteomes" id="UP000029084"/>
    </source>
</evidence>
<dbReference type="EMBL" id="CP012175">
    <property type="protein sequence ID" value="AKV81201.1"/>
    <property type="molecule type" value="Genomic_DNA"/>
</dbReference>
<evidence type="ECO:0000313" key="18">
    <source>
        <dbReference type="Proteomes" id="UP000062398"/>
    </source>
</evidence>
<dbReference type="EMBL" id="CP012173">
    <property type="protein sequence ID" value="AKV76705.1"/>
    <property type="molecule type" value="Genomic_DNA"/>
</dbReference>
<dbReference type="Gene3D" id="3.30.499.10">
    <property type="entry name" value="Aconitase, domain 3"/>
    <property type="match status" value="2"/>
</dbReference>
<dbReference type="EMBL" id="CP008822">
    <property type="protein sequence ID" value="AIM27608.1"/>
    <property type="molecule type" value="Genomic_DNA"/>
</dbReference>
<dbReference type="PRINTS" id="PR00415">
    <property type="entry name" value="ACONITASE"/>
</dbReference>
<dbReference type="SUPFAM" id="SSF53732">
    <property type="entry name" value="Aconitase iron-sulfur domain"/>
    <property type="match status" value="1"/>
</dbReference>
<dbReference type="NCBIfam" id="NF009520">
    <property type="entry name" value="PRK12881.1"/>
    <property type="match status" value="1"/>
</dbReference>
<dbReference type="InterPro" id="IPR036008">
    <property type="entry name" value="Aconitase_4Fe-4S_dom"/>
</dbReference>
<keyword evidence="5" id="KW-0411">Iron-sulfur</keyword>
<evidence type="ECO:0000313" key="14">
    <source>
        <dbReference type="EMBL" id="AKV83441.1"/>
    </source>
</evidence>
<feature type="domain" description="Aconitase A/isopropylmalate dehydratase small subunit swivel" evidence="8">
    <location>
        <begin position="649"/>
        <end position="771"/>
    </location>
</feature>
<dbReference type="InterPro" id="IPR018136">
    <property type="entry name" value="Aconitase_4Fe-4S_BS"/>
</dbReference>
<evidence type="ECO:0000256" key="3">
    <source>
        <dbReference type="ARBA" id="ARBA00022723"/>
    </source>
</evidence>
<dbReference type="EMBL" id="CP012172">
    <property type="protein sequence ID" value="AKV74466.1"/>
    <property type="molecule type" value="Genomic_DNA"/>
</dbReference>
<dbReference type="OMA" id="NGGIMQY"/>
<dbReference type="EMBL" id="CP012174">
    <property type="protein sequence ID" value="AKV78956.1"/>
    <property type="molecule type" value="Genomic_DNA"/>
</dbReference>
<evidence type="ECO:0000313" key="16">
    <source>
        <dbReference type="Proteomes" id="UP000056255"/>
    </source>
</evidence>
<dbReference type="Pfam" id="PF00330">
    <property type="entry name" value="Aconitase"/>
    <property type="match status" value="1"/>
</dbReference>
<reference evidence="17 18" key="2">
    <citation type="journal article" date="2015" name="Genome Announc.">
        <title>Complete Genome Sequences of Evolved Arsenate-Resistant Metallosphaera sedula Strains.</title>
        <authorList>
            <person name="Ai C."/>
            <person name="McCarthy S."/>
            <person name="Schackwitz W."/>
            <person name="Martin J."/>
            <person name="Lipzen A."/>
            <person name="Blum P."/>
        </authorList>
    </citation>
    <scope>NUCLEOTIDE SEQUENCE [LARGE SCALE GENOMIC DNA]</scope>
    <source>
        <strain evidence="12 18">ARS120-1</strain>
        <strain evidence="13 17">ARS120-2</strain>
        <strain evidence="10 20">ARS50-1</strain>
        <strain evidence="11 19">ARS50-2</strain>
    </source>
</reference>
<dbReference type="Proteomes" id="UP000056255">
    <property type="component" value="Chromosome"/>
</dbReference>
<reference evidence="9 15" key="1">
    <citation type="journal article" date="2014" name="J. Bacteriol.">
        <title>Role of an Archaeal PitA Transporter in the Copper and Arsenic Resistance of Metallosphaera sedula, an Extreme Thermoacidophile.</title>
        <authorList>
            <person name="McCarthy S."/>
            <person name="Ai C."/>
            <person name="Wheaton G."/>
            <person name="Tevatia R."/>
            <person name="Eckrich V."/>
            <person name="Kelly R."/>
            <person name="Blum P."/>
        </authorList>
    </citation>
    <scope>NUCLEOTIDE SEQUENCE [LARGE SCALE GENOMIC DNA]</scope>
    <source>
        <strain evidence="9 15">CuR1</strain>
    </source>
</reference>
<dbReference type="GO" id="GO:0051536">
    <property type="term" value="F:iron-sulfur cluster binding"/>
    <property type="evidence" value="ECO:0007669"/>
    <property type="project" value="UniProtKB-KW"/>
</dbReference>
<dbReference type="EC" id="4.2.1.3" evidence="9 10"/>
<protein>
    <submittedName>
        <fullName evidence="9">Aconitase</fullName>
        <ecNumber evidence="9 10">4.2.1.3</ecNumber>
    </submittedName>
    <submittedName>
        <fullName evidence="10">Aconitate hydratase</fullName>
    </submittedName>
</protein>
<comment type="similarity">
    <text evidence="2">Belongs to the aconitase/IPM isomerase family.</text>
</comment>
<dbReference type="CDD" id="cd01586">
    <property type="entry name" value="AcnA_IRP"/>
    <property type="match status" value="1"/>
</dbReference>
<dbReference type="Pfam" id="PF00694">
    <property type="entry name" value="Aconitase_C"/>
    <property type="match status" value="1"/>
</dbReference>
<dbReference type="Proteomes" id="UP000062475">
    <property type="component" value="Chromosome"/>
</dbReference>
<evidence type="ECO:0000256" key="1">
    <source>
        <dbReference type="ARBA" id="ARBA00001966"/>
    </source>
</evidence>
<dbReference type="OrthoDB" id="255at2157"/>
<dbReference type="RefSeq" id="WP_012021411.1">
    <property type="nucleotide sequence ID" value="NZ_AP019770.1"/>
</dbReference>
<evidence type="ECO:0000313" key="9">
    <source>
        <dbReference type="EMBL" id="AIM27608.1"/>
    </source>
</evidence>
<accession>A0A088E6L6</accession>
<dbReference type="PATRIC" id="fig|43687.5.peg.1595"/>
<dbReference type="Proteomes" id="UP000029084">
    <property type="component" value="Chromosome"/>
</dbReference>
<dbReference type="InterPro" id="IPR015931">
    <property type="entry name" value="Acnase/IPM_dHydase_lsu_aba_1/3"/>
</dbReference>
<evidence type="ECO:0000259" key="7">
    <source>
        <dbReference type="Pfam" id="PF00330"/>
    </source>
</evidence>
<dbReference type="Proteomes" id="UP000061362">
    <property type="component" value="Chromosome"/>
</dbReference>
<gene>
    <name evidence="9" type="ORF">HA72_1467</name>
    <name evidence="10" type="ORF">MsedA_1487</name>
    <name evidence="11" type="ORF">MsedB_1489</name>
    <name evidence="12" type="ORF">MsedC_1487</name>
    <name evidence="13" type="ORF">MsedD_1488</name>
    <name evidence="14" type="ORF">MsedE_1493</name>
</gene>
<dbReference type="PANTHER" id="PTHR11670">
    <property type="entry name" value="ACONITASE/IRON-RESPONSIVE ELEMENT FAMILY MEMBER"/>
    <property type="match status" value="1"/>
</dbReference>
<evidence type="ECO:0000313" key="12">
    <source>
        <dbReference type="EMBL" id="AKV78956.1"/>
    </source>
</evidence>
<dbReference type="Gene3D" id="3.20.19.10">
    <property type="entry name" value="Aconitase, domain 4"/>
    <property type="match status" value="1"/>
</dbReference>
<evidence type="ECO:0000313" key="17">
    <source>
        <dbReference type="Proteomes" id="UP000061362"/>
    </source>
</evidence>
<dbReference type="SUPFAM" id="SSF52016">
    <property type="entry name" value="LeuD/IlvD-like"/>
    <property type="match status" value="1"/>
</dbReference>
<dbReference type="AlphaFoldDB" id="A0A088E6L6"/>
<dbReference type="EMBL" id="CP012176">
    <property type="protein sequence ID" value="AKV83441.1"/>
    <property type="molecule type" value="Genomic_DNA"/>
</dbReference>
<evidence type="ECO:0000256" key="4">
    <source>
        <dbReference type="ARBA" id="ARBA00023004"/>
    </source>
</evidence>
<dbReference type="GO" id="GO:0003994">
    <property type="term" value="F:aconitate hydratase activity"/>
    <property type="evidence" value="ECO:0007669"/>
    <property type="project" value="UniProtKB-EC"/>
</dbReference>
<evidence type="ECO:0000313" key="10">
    <source>
        <dbReference type="EMBL" id="AKV74466.1"/>
    </source>
</evidence>
<dbReference type="NCBIfam" id="TIGR01341">
    <property type="entry name" value="aconitase_1"/>
    <property type="match status" value="1"/>
</dbReference>
<dbReference type="FunFam" id="3.20.19.10:FF:000001">
    <property type="entry name" value="Aconitate hydratase"/>
    <property type="match status" value="1"/>
</dbReference>
<dbReference type="PROSITE" id="PS01244">
    <property type="entry name" value="ACONITASE_2"/>
    <property type="match status" value="1"/>
</dbReference>